<dbReference type="InterPro" id="IPR005467">
    <property type="entry name" value="His_kinase_dom"/>
</dbReference>
<dbReference type="PRINTS" id="PR00344">
    <property type="entry name" value="BCTRLSENSOR"/>
</dbReference>
<dbReference type="SUPFAM" id="SSF55874">
    <property type="entry name" value="ATPase domain of HSP90 chaperone/DNA topoisomerase II/histidine kinase"/>
    <property type="match status" value="1"/>
</dbReference>
<dbReference type="PROSITE" id="PS50109">
    <property type="entry name" value="HIS_KIN"/>
    <property type="match status" value="1"/>
</dbReference>
<dbReference type="CDD" id="cd00075">
    <property type="entry name" value="HATPase"/>
    <property type="match status" value="1"/>
</dbReference>
<protein>
    <recommendedName>
        <fullName evidence="2">histidine kinase</fullName>
        <ecNumber evidence="2">2.7.13.3</ecNumber>
    </recommendedName>
</protein>
<evidence type="ECO:0000256" key="1">
    <source>
        <dbReference type="ARBA" id="ARBA00000085"/>
    </source>
</evidence>
<evidence type="ECO:0000256" key="5">
    <source>
        <dbReference type="ARBA" id="ARBA00023012"/>
    </source>
</evidence>
<keyword evidence="4 7" id="KW-0418">Kinase</keyword>
<evidence type="ECO:0000256" key="2">
    <source>
        <dbReference type="ARBA" id="ARBA00012438"/>
    </source>
</evidence>
<evidence type="ECO:0000259" key="6">
    <source>
        <dbReference type="PROSITE" id="PS50109"/>
    </source>
</evidence>
<dbReference type="InterPro" id="IPR004358">
    <property type="entry name" value="Sig_transdc_His_kin-like_C"/>
</dbReference>
<accession>A0ABX2FQ67</accession>
<dbReference type="Pfam" id="PF02518">
    <property type="entry name" value="HATPase_c"/>
    <property type="match status" value="1"/>
</dbReference>
<dbReference type="InterPro" id="IPR050736">
    <property type="entry name" value="Sensor_HK_Regulatory"/>
</dbReference>
<dbReference type="InterPro" id="IPR003594">
    <property type="entry name" value="HATPase_dom"/>
</dbReference>
<evidence type="ECO:0000313" key="8">
    <source>
        <dbReference type="Proteomes" id="UP000779507"/>
    </source>
</evidence>
<name>A0ABX2FQ67_9BACT</name>
<dbReference type="GO" id="GO:0004673">
    <property type="term" value="F:protein histidine kinase activity"/>
    <property type="evidence" value="ECO:0007669"/>
    <property type="project" value="UniProtKB-EC"/>
</dbReference>
<dbReference type="InterPro" id="IPR035965">
    <property type="entry name" value="PAS-like_dom_sf"/>
</dbReference>
<dbReference type="PANTHER" id="PTHR43711">
    <property type="entry name" value="TWO-COMPONENT HISTIDINE KINASE"/>
    <property type="match status" value="1"/>
</dbReference>
<dbReference type="SMART" id="SM00387">
    <property type="entry name" value="HATPase_c"/>
    <property type="match status" value="1"/>
</dbReference>
<dbReference type="PANTHER" id="PTHR43711:SF26">
    <property type="entry name" value="SENSOR HISTIDINE KINASE RCSC"/>
    <property type="match status" value="1"/>
</dbReference>
<feature type="domain" description="Histidine kinase" evidence="6">
    <location>
        <begin position="144"/>
        <end position="360"/>
    </location>
</feature>
<organism evidence="7 8">
    <name type="scientific">Hymenobacter caeli</name>
    <dbReference type="NCBI Taxonomy" id="2735894"/>
    <lineage>
        <taxon>Bacteria</taxon>
        <taxon>Pseudomonadati</taxon>
        <taxon>Bacteroidota</taxon>
        <taxon>Cytophagia</taxon>
        <taxon>Cytophagales</taxon>
        <taxon>Hymenobacteraceae</taxon>
        <taxon>Hymenobacter</taxon>
    </lineage>
</organism>
<keyword evidence="8" id="KW-1185">Reference proteome</keyword>
<gene>
    <name evidence="7" type="ORF">HNP98_002126</name>
</gene>
<dbReference type="EMBL" id="JABSNP010000008">
    <property type="protein sequence ID" value="NRT19302.1"/>
    <property type="molecule type" value="Genomic_DNA"/>
</dbReference>
<evidence type="ECO:0000256" key="3">
    <source>
        <dbReference type="ARBA" id="ARBA00022679"/>
    </source>
</evidence>
<dbReference type="EC" id="2.7.13.3" evidence="2"/>
<dbReference type="Proteomes" id="UP000779507">
    <property type="component" value="Unassembled WGS sequence"/>
</dbReference>
<keyword evidence="3 7" id="KW-0808">Transferase</keyword>
<comment type="catalytic activity">
    <reaction evidence="1">
        <text>ATP + protein L-histidine = ADP + protein N-phospho-L-histidine.</text>
        <dbReference type="EC" id="2.7.13.3"/>
    </reaction>
</comment>
<evidence type="ECO:0000313" key="7">
    <source>
        <dbReference type="EMBL" id="NRT19302.1"/>
    </source>
</evidence>
<dbReference type="SUPFAM" id="SSF47384">
    <property type="entry name" value="Homodimeric domain of signal transducing histidine kinase"/>
    <property type="match status" value="1"/>
</dbReference>
<keyword evidence="5" id="KW-0902">Two-component regulatory system</keyword>
<dbReference type="InterPro" id="IPR036890">
    <property type="entry name" value="HATPase_C_sf"/>
</dbReference>
<sequence>MIDQTEILHHLAEGNPLLFFAYSVSEAKVLYVNETYEQLFAPARRATIDADLPGLLHRIPGDDRAYALACLKQLATGAMHDDLLLRMQPSPDASSQWLRVLARRTVASDGQVLLCGTVQDVTVEQEYTRNADKFMAKKNTTLEILSHDLAGPFNMMEQMAGYFQEKTEALRDPQLEKLVRVMRDTCRDSVNLIRDFVDVEFAESASVQLKRRRVNLTTSLRQVMDTYQQAEHLVAKHFSFSSPPDVYVELDNNKFLQVVNNLVSNAIKFTREDGHIAVALEQHPRHVLVTVADDGVGIPEKLQPALFDRFTEARRPGLRGEKTTGLGMSIIRALVQLHQGTIRFESQENVGTTFYIQLPL</sequence>
<proteinExistence type="predicted"/>
<dbReference type="Gene3D" id="1.10.287.130">
    <property type="match status" value="1"/>
</dbReference>
<dbReference type="RefSeq" id="WP_173810031.1">
    <property type="nucleotide sequence ID" value="NZ_JABSNP010000008.1"/>
</dbReference>
<dbReference type="Gene3D" id="3.30.565.10">
    <property type="entry name" value="Histidine kinase-like ATPase, C-terminal domain"/>
    <property type="match status" value="1"/>
</dbReference>
<evidence type="ECO:0000256" key="4">
    <source>
        <dbReference type="ARBA" id="ARBA00022777"/>
    </source>
</evidence>
<dbReference type="SUPFAM" id="SSF55785">
    <property type="entry name" value="PYP-like sensor domain (PAS domain)"/>
    <property type="match status" value="1"/>
</dbReference>
<reference evidence="7 8" key="1">
    <citation type="submission" date="2020-05" db="EMBL/GenBank/DDBJ databases">
        <title>Genomic Encyclopedia of Type Strains, Phase IV (KMG-V): Genome sequencing to study the core and pangenomes of soil and plant-associated prokaryotes.</title>
        <authorList>
            <person name="Whitman W."/>
        </authorList>
    </citation>
    <scope>NUCLEOTIDE SEQUENCE [LARGE SCALE GENOMIC DNA]</scope>
    <source>
        <strain evidence="7 8">9A</strain>
    </source>
</reference>
<comment type="caution">
    <text evidence="7">The sequence shown here is derived from an EMBL/GenBank/DDBJ whole genome shotgun (WGS) entry which is preliminary data.</text>
</comment>
<dbReference type="Gene3D" id="3.30.450.20">
    <property type="entry name" value="PAS domain"/>
    <property type="match status" value="1"/>
</dbReference>
<dbReference type="InterPro" id="IPR036097">
    <property type="entry name" value="HisK_dim/P_sf"/>
</dbReference>